<evidence type="ECO:0000313" key="2">
    <source>
        <dbReference type="Proteomes" id="UP001165064"/>
    </source>
</evidence>
<sequence length="314" mass="34886">MSDQKHSRSRSQSQSLAFTQPRSLTVPTSLRRPSFNSAPPTPITSKTVTNPMAMGSSTTTTLNSLIPSTSSETPATSSPLKPLTLTAVNSAKSPSIPPSPTNPSAPASATNKSTQVSTRSQKLDVSKRVEETMVKLTAVGLKEASSDSPSFRTYINYADSAIVEISTSFIDIIQYFKNHHAVSVKLANLADDYNAIFKPLLQDERPSTVMLNKNIAKPCLDDSITSANVLFETLINLMTVDMSQIKKMETLIAIDFKDYFEWKKQFEATQEKYDVYLQKFLSLPKAHPANKTKEDAFQLFEIRKQYLYLSFTFQ</sequence>
<dbReference type="EMBL" id="BSXS01008685">
    <property type="protein sequence ID" value="GME93316.1"/>
    <property type="molecule type" value="Genomic_DNA"/>
</dbReference>
<accession>A0ACB5TR86</accession>
<name>A0ACB5TR86_AMBMO</name>
<protein>
    <submittedName>
        <fullName evidence="1">Unnamed protein product</fullName>
    </submittedName>
</protein>
<proteinExistence type="predicted"/>
<organism evidence="1 2">
    <name type="scientific">Ambrosiozyma monospora</name>
    <name type="common">Yeast</name>
    <name type="synonym">Endomycopsis monosporus</name>
    <dbReference type="NCBI Taxonomy" id="43982"/>
    <lineage>
        <taxon>Eukaryota</taxon>
        <taxon>Fungi</taxon>
        <taxon>Dikarya</taxon>
        <taxon>Ascomycota</taxon>
        <taxon>Saccharomycotina</taxon>
        <taxon>Pichiomycetes</taxon>
        <taxon>Pichiales</taxon>
        <taxon>Pichiaceae</taxon>
        <taxon>Ambrosiozyma</taxon>
    </lineage>
</organism>
<keyword evidence="2" id="KW-1185">Reference proteome</keyword>
<reference evidence="1" key="1">
    <citation type="submission" date="2023-04" db="EMBL/GenBank/DDBJ databases">
        <title>Ambrosiozyma monospora NBRC 10751.</title>
        <authorList>
            <person name="Ichikawa N."/>
            <person name="Sato H."/>
            <person name="Tonouchi N."/>
        </authorList>
    </citation>
    <scope>NUCLEOTIDE SEQUENCE</scope>
    <source>
        <strain evidence="1">NBRC 10751</strain>
    </source>
</reference>
<comment type="caution">
    <text evidence="1">The sequence shown here is derived from an EMBL/GenBank/DDBJ whole genome shotgun (WGS) entry which is preliminary data.</text>
</comment>
<gene>
    <name evidence="1" type="ORF">Amon02_000929100</name>
</gene>
<dbReference type="Proteomes" id="UP001165064">
    <property type="component" value="Unassembled WGS sequence"/>
</dbReference>
<evidence type="ECO:0000313" key="1">
    <source>
        <dbReference type="EMBL" id="GME93316.1"/>
    </source>
</evidence>